<dbReference type="Proteomes" id="UP000243904">
    <property type="component" value="Chromosome I"/>
</dbReference>
<keyword evidence="2" id="KW-0472">Membrane</keyword>
<name>A0A1H1NY23_9BRAD</name>
<feature type="region of interest" description="Disordered" evidence="1">
    <location>
        <begin position="241"/>
        <end position="338"/>
    </location>
</feature>
<evidence type="ECO:0000313" key="3">
    <source>
        <dbReference type="EMBL" id="SDS03842.1"/>
    </source>
</evidence>
<dbReference type="RefSeq" id="WP_146686375.1">
    <property type="nucleotide sequence ID" value="NZ_LT629750.1"/>
</dbReference>
<keyword evidence="2" id="KW-0812">Transmembrane</keyword>
<evidence type="ECO:0000256" key="1">
    <source>
        <dbReference type="SAM" id="MobiDB-lite"/>
    </source>
</evidence>
<gene>
    <name evidence="3" type="ORF">SAMN05444158_0804</name>
</gene>
<feature type="compositionally biased region" description="Low complexity" evidence="1">
    <location>
        <begin position="294"/>
        <end position="338"/>
    </location>
</feature>
<proteinExistence type="predicted"/>
<feature type="transmembrane region" description="Helical" evidence="2">
    <location>
        <begin position="46"/>
        <end position="66"/>
    </location>
</feature>
<dbReference type="EMBL" id="LT629750">
    <property type="protein sequence ID" value="SDS03842.1"/>
    <property type="molecule type" value="Genomic_DNA"/>
</dbReference>
<dbReference type="AlphaFoldDB" id="A0A1H1NY23"/>
<feature type="transmembrane region" description="Helical" evidence="2">
    <location>
        <begin position="20"/>
        <end position="39"/>
    </location>
</feature>
<organism evidence="3 4">
    <name type="scientific">Bradyrhizobium canariense</name>
    <dbReference type="NCBI Taxonomy" id="255045"/>
    <lineage>
        <taxon>Bacteria</taxon>
        <taxon>Pseudomonadati</taxon>
        <taxon>Pseudomonadota</taxon>
        <taxon>Alphaproteobacteria</taxon>
        <taxon>Hyphomicrobiales</taxon>
        <taxon>Nitrobacteraceae</taxon>
        <taxon>Bradyrhizobium</taxon>
    </lineage>
</organism>
<evidence type="ECO:0000256" key="2">
    <source>
        <dbReference type="SAM" id="Phobius"/>
    </source>
</evidence>
<keyword evidence="2" id="KW-1133">Transmembrane helix</keyword>
<sequence length="338" mass="34400">MNWASATSFDQTWRSPAFPMWLTLAAAAFFGIIVLITLFRAEKSVANGALTVITLLAVGVAVAATIRGFGPEATSAEILQSPPAVNATLPALSCVDDLAGETVLTACEKVLFGSAESAAAAVSYAASRLTQLTSFGDVATADKKMTPELQAIRRAIERDRYGLVAYVLLTRDHCTPSECAAFRSLPDHNQIVANMDERVYDGLIARYALLWNAPAVAAGPVAAGGAVGALAALPPSVPTGRPTNADFPSAASIPPVSIMSPEPGTKAAPATPSPPPRAPAATANAPSPPRQPQATASIPATAKKPAAKPRTAAPVQITPATPAEPAAAPAAAPAASND</sequence>
<reference evidence="4" key="1">
    <citation type="submission" date="2016-10" db="EMBL/GenBank/DDBJ databases">
        <authorList>
            <person name="Varghese N."/>
            <person name="Submissions S."/>
        </authorList>
    </citation>
    <scope>NUCLEOTIDE SEQUENCE [LARGE SCALE GENOMIC DNA]</scope>
    <source>
        <strain evidence="4">GAS369</strain>
    </source>
</reference>
<accession>A0A1H1NY23</accession>
<keyword evidence="4" id="KW-1185">Reference proteome</keyword>
<evidence type="ECO:0000313" key="4">
    <source>
        <dbReference type="Proteomes" id="UP000243904"/>
    </source>
</evidence>
<protein>
    <submittedName>
        <fullName evidence="3">Uncharacterized protein</fullName>
    </submittedName>
</protein>